<sequence>MQKLLPVALLATLAGLPAAMPAFAIDANVLRQLNVLAPEERLEQRCDIEAMERIAKEQKGMKPDKVIAYAFGDPDVTSDSIKASGAVFRSGGEWFRLRYKCQITTSTLGIKDFDYKVGDKVPEAQWAKHYLYD</sequence>
<name>A0A081CYE7_9HYPH</name>
<proteinExistence type="predicted"/>
<evidence type="ECO:0000313" key="3">
    <source>
        <dbReference type="Proteomes" id="UP000028701"/>
    </source>
</evidence>
<dbReference type="OrthoDB" id="8444764at2"/>
<feature type="chain" id="PRO_5001756174" description="DUF930 domain-containing protein" evidence="1">
    <location>
        <begin position="25"/>
        <end position="133"/>
    </location>
</feature>
<evidence type="ECO:0000313" key="2">
    <source>
        <dbReference type="EMBL" id="GAK71693.1"/>
    </source>
</evidence>
<dbReference type="InterPro" id="IPR009273">
    <property type="entry name" value="DUF930"/>
</dbReference>
<comment type="caution">
    <text evidence="2">The sequence shown here is derived from an EMBL/GenBank/DDBJ whole genome shotgun (WGS) entry which is preliminary data.</text>
</comment>
<protein>
    <recommendedName>
        <fullName evidence="4">DUF930 domain-containing protein</fullName>
    </recommendedName>
</protein>
<dbReference type="EMBL" id="BBJU01000019">
    <property type="protein sequence ID" value="GAK71693.1"/>
    <property type="molecule type" value="Genomic_DNA"/>
</dbReference>
<dbReference type="eggNOG" id="ENOG503302G">
    <property type="taxonomic scope" value="Bacteria"/>
</dbReference>
<evidence type="ECO:0008006" key="4">
    <source>
        <dbReference type="Google" id="ProtNLM"/>
    </source>
</evidence>
<dbReference type="RefSeq" id="WP_045231283.1">
    <property type="nucleotide sequence ID" value="NZ_BBJU01000019.1"/>
</dbReference>
<evidence type="ECO:0000256" key="1">
    <source>
        <dbReference type="SAM" id="SignalP"/>
    </source>
</evidence>
<dbReference type="Pfam" id="PF06059">
    <property type="entry name" value="DUF930"/>
    <property type="match status" value="1"/>
</dbReference>
<reference evidence="2 3" key="1">
    <citation type="submission" date="2014-08" db="EMBL/GenBank/DDBJ databases">
        <title>Whole genome shotgun sequence of Rhizobium rubi NBRC 13261.</title>
        <authorList>
            <person name="Katano-Makiyama Y."/>
            <person name="Hosoyama A."/>
            <person name="Hashimoto M."/>
            <person name="Hosoyama Y."/>
            <person name="Noguchi M."/>
            <person name="Tsuchikane K."/>
            <person name="Uohara A."/>
            <person name="Ohji S."/>
            <person name="Ichikawa N."/>
            <person name="Kimura A."/>
            <person name="Yamazoe A."/>
            <person name="Fujita N."/>
        </authorList>
    </citation>
    <scope>NUCLEOTIDE SEQUENCE [LARGE SCALE GENOMIC DNA]</scope>
    <source>
        <strain evidence="2 3">NBRC 13261</strain>
    </source>
</reference>
<accession>A0A081CYE7</accession>
<dbReference type="AlphaFoldDB" id="A0A081CYE7"/>
<keyword evidence="1" id="KW-0732">Signal</keyword>
<gene>
    <name evidence="2" type="ORF">RRU01S_19_00980</name>
</gene>
<organism evidence="2 3">
    <name type="scientific">Agrobacterium rubi TR3 = NBRC 13261</name>
    <dbReference type="NCBI Taxonomy" id="1368415"/>
    <lineage>
        <taxon>Bacteria</taxon>
        <taxon>Pseudomonadati</taxon>
        <taxon>Pseudomonadota</taxon>
        <taxon>Alphaproteobacteria</taxon>
        <taxon>Hyphomicrobiales</taxon>
        <taxon>Rhizobiaceae</taxon>
        <taxon>Rhizobium/Agrobacterium group</taxon>
        <taxon>Agrobacterium</taxon>
    </lineage>
</organism>
<dbReference type="Proteomes" id="UP000028701">
    <property type="component" value="Unassembled WGS sequence"/>
</dbReference>
<feature type="signal peptide" evidence="1">
    <location>
        <begin position="1"/>
        <end position="24"/>
    </location>
</feature>